<dbReference type="Proteomes" id="UP000230750">
    <property type="component" value="Unassembled WGS sequence"/>
</dbReference>
<comment type="caution">
    <text evidence="3">The sequence shown here is derived from an EMBL/GenBank/DDBJ whole genome shotgun (WGS) entry which is preliminary data.</text>
</comment>
<keyword evidence="2" id="KW-0472">Membrane</keyword>
<evidence type="ECO:0000256" key="1">
    <source>
        <dbReference type="SAM" id="MobiDB-lite"/>
    </source>
</evidence>
<feature type="compositionally biased region" description="Acidic residues" evidence="1">
    <location>
        <begin position="102"/>
        <end position="122"/>
    </location>
</feature>
<gene>
    <name evidence="3" type="ORF">BSL78_21012</name>
</gene>
<feature type="transmembrane region" description="Helical" evidence="2">
    <location>
        <begin position="190"/>
        <end position="214"/>
    </location>
</feature>
<keyword evidence="4" id="KW-1185">Reference proteome</keyword>
<accession>A0A2G8K2A6</accession>
<feature type="region of interest" description="Disordered" evidence="1">
    <location>
        <begin position="139"/>
        <end position="183"/>
    </location>
</feature>
<evidence type="ECO:0000313" key="3">
    <source>
        <dbReference type="EMBL" id="PIK42137.1"/>
    </source>
</evidence>
<dbReference type="EMBL" id="MRZV01000959">
    <property type="protein sequence ID" value="PIK42137.1"/>
    <property type="molecule type" value="Genomic_DNA"/>
</dbReference>
<keyword evidence="2" id="KW-0812">Transmembrane</keyword>
<protein>
    <submittedName>
        <fullName evidence="3">Uncharacterized protein</fullName>
    </submittedName>
</protein>
<feature type="compositionally biased region" description="Gly residues" evidence="1">
    <location>
        <begin position="149"/>
        <end position="167"/>
    </location>
</feature>
<sequence length="228" mass="23820">MRDGKVNGKCIIEGGLCVLAAALITELFPEQEYSYRELFCIDERLLFVFTRACVPSILGFVVPPPRGIGSSYESSYEPLEIKAARNSPGLLILNGPVQTSEFESEPVESDIEPVESDIEPAESSDNVAQAVDGEVWAAGGQARPDRNGAVGGAAGANGAGPAQGSGGQVRPDKAAGNPQQISSSHGAGRAVGLVFAVGAFLLVALAAGVAAYVIRRQRRTRNAPERLN</sequence>
<dbReference type="AlphaFoldDB" id="A0A2G8K2A6"/>
<proteinExistence type="predicted"/>
<feature type="region of interest" description="Disordered" evidence="1">
    <location>
        <begin position="102"/>
        <end position="125"/>
    </location>
</feature>
<keyword evidence="2" id="KW-1133">Transmembrane helix</keyword>
<reference evidence="3 4" key="1">
    <citation type="journal article" date="2017" name="PLoS Biol.">
        <title>The sea cucumber genome provides insights into morphological evolution and visceral regeneration.</title>
        <authorList>
            <person name="Zhang X."/>
            <person name="Sun L."/>
            <person name="Yuan J."/>
            <person name="Sun Y."/>
            <person name="Gao Y."/>
            <person name="Zhang L."/>
            <person name="Li S."/>
            <person name="Dai H."/>
            <person name="Hamel J.F."/>
            <person name="Liu C."/>
            <person name="Yu Y."/>
            <person name="Liu S."/>
            <person name="Lin W."/>
            <person name="Guo K."/>
            <person name="Jin S."/>
            <person name="Xu P."/>
            <person name="Storey K.B."/>
            <person name="Huan P."/>
            <person name="Zhang T."/>
            <person name="Zhou Y."/>
            <person name="Zhang J."/>
            <person name="Lin C."/>
            <person name="Li X."/>
            <person name="Xing L."/>
            <person name="Huo D."/>
            <person name="Sun M."/>
            <person name="Wang L."/>
            <person name="Mercier A."/>
            <person name="Li F."/>
            <person name="Yang H."/>
            <person name="Xiang J."/>
        </authorList>
    </citation>
    <scope>NUCLEOTIDE SEQUENCE [LARGE SCALE GENOMIC DNA]</scope>
    <source>
        <strain evidence="3">Shaxun</strain>
        <tissue evidence="3">Muscle</tissue>
    </source>
</reference>
<name>A0A2G8K2A6_STIJA</name>
<evidence type="ECO:0000313" key="4">
    <source>
        <dbReference type="Proteomes" id="UP000230750"/>
    </source>
</evidence>
<evidence type="ECO:0000256" key="2">
    <source>
        <dbReference type="SAM" id="Phobius"/>
    </source>
</evidence>
<organism evidence="3 4">
    <name type="scientific">Stichopus japonicus</name>
    <name type="common">Sea cucumber</name>
    <dbReference type="NCBI Taxonomy" id="307972"/>
    <lineage>
        <taxon>Eukaryota</taxon>
        <taxon>Metazoa</taxon>
        <taxon>Echinodermata</taxon>
        <taxon>Eleutherozoa</taxon>
        <taxon>Echinozoa</taxon>
        <taxon>Holothuroidea</taxon>
        <taxon>Aspidochirotacea</taxon>
        <taxon>Aspidochirotida</taxon>
        <taxon>Stichopodidae</taxon>
        <taxon>Apostichopus</taxon>
    </lineage>
</organism>